<dbReference type="Proteomes" id="UP000285301">
    <property type="component" value="Unassembled WGS sequence"/>
</dbReference>
<keyword evidence="3 8" id="KW-0689">Ribosomal protein</keyword>
<comment type="subcellular location">
    <subcellularLocation>
        <location evidence="1">Mitochondrion</location>
    </subcellularLocation>
</comment>
<dbReference type="PANTHER" id="PTHR28595">
    <property type="entry name" value="39S RIBOSOMAL PROTEIN L54, MITOCHONDRIAL"/>
    <property type="match status" value="1"/>
</dbReference>
<keyword evidence="5" id="KW-0687">Ribonucleoprotein</keyword>
<dbReference type="STRING" id="1965070.A0A443QXP5"/>
<gene>
    <name evidence="8" type="ORF">B4U79_15343</name>
</gene>
<evidence type="ECO:0000313" key="8">
    <source>
        <dbReference type="EMBL" id="RWS07771.1"/>
    </source>
</evidence>
<dbReference type="OrthoDB" id="10252718at2759"/>
<evidence type="ECO:0000256" key="3">
    <source>
        <dbReference type="ARBA" id="ARBA00022980"/>
    </source>
</evidence>
<protein>
    <recommendedName>
        <fullName evidence="7">Large ribosomal subunit protein mL54</fullName>
    </recommendedName>
</protein>
<dbReference type="PANTHER" id="PTHR28595:SF1">
    <property type="entry name" value="LARGE RIBOSOMAL SUBUNIT PROTEIN ML54"/>
    <property type="match status" value="1"/>
</dbReference>
<dbReference type="AlphaFoldDB" id="A0A443QXP5"/>
<comment type="caution">
    <text evidence="8">The sequence shown here is derived from an EMBL/GenBank/DDBJ whole genome shotgun (WGS) entry which is preliminary data.</text>
</comment>
<keyword evidence="4" id="KW-0496">Mitochondrion</keyword>
<reference evidence="8 9" key="1">
    <citation type="journal article" date="2018" name="Gigascience">
        <title>Genomes of trombidid mites reveal novel predicted allergens and laterally-transferred genes associated with secondary metabolism.</title>
        <authorList>
            <person name="Dong X."/>
            <person name="Chaisiri K."/>
            <person name="Xia D."/>
            <person name="Armstrong S.D."/>
            <person name="Fang Y."/>
            <person name="Donnelly M.J."/>
            <person name="Kadowaki T."/>
            <person name="McGarry J.W."/>
            <person name="Darby A.C."/>
            <person name="Makepeace B.L."/>
        </authorList>
    </citation>
    <scope>NUCLEOTIDE SEQUENCE [LARGE SCALE GENOMIC DNA]</scope>
    <source>
        <strain evidence="8">UoL-WK</strain>
    </source>
</reference>
<dbReference type="GO" id="GO:0005762">
    <property type="term" value="C:mitochondrial large ribosomal subunit"/>
    <property type="evidence" value="ECO:0007669"/>
    <property type="project" value="TreeGrafter"/>
</dbReference>
<evidence type="ECO:0000256" key="7">
    <source>
        <dbReference type="ARBA" id="ARBA00035179"/>
    </source>
</evidence>
<dbReference type="Pfam" id="PF08561">
    <property type="entry name" value="Ribosomal_L37"/>
    <property type="match status" value="1"/>
</dbReference>
<keyword evidence="2" id="KW-0809">Transit peptide</keyword>
<evidence type="ECO:0000256" key="2">
    <source>
        <dbReference type="ARBA" id="ARBA00022946"/>
    </source>
</evidence>
<evidence type="ECO:0000313" key="9">
    <source>
        <dbReference type="Proteomes" id="UP000285301"/>
    </source>
</evidence>
<organism evidence="8 9">
    <name type="scientific">Dinothrombium tinctorium</name>
    <dbReference type="NCBI Taxonomy" id="1965070"/>
    <lineage>
        <taxon>Eukaryota</taxon>
        <taxon>Metazoa</taxon>
        <taxon>Ecdysozoa</taxon>
        <taxon>Arthropoda</taxon>
        <taxon>Chelicerata</taxon>
        <taxon>Arachnida</taxon>
        <taxon>Acari</taxon>
        <taxon>Acariformes</taxon>
        <taxon>Trombidiformes</taxon>
        <taxon>Prostigmata</taxon>
        <taxon>Anystina</taxon>
        <taxon>Parasitengona</taxon>
        <taxon>Trombidioidea</taxon>
        <taxon>Trombidiidae</taxon>
        <taxon>Dinothrombium</taxon>
    </lineage>
</organism>
<dbReference type="EMBL" id="NCKU01003312">
    <property type="protein sequence ID" value="RWS07771.1"/>
    <property type="molecule type" value="Genomic_DNA"/>
</dbReference>
<accession>A0A443QXP5</accession>
<name>A0A443QXP5_9ACAR</name>
<evidence type="ECO:0000256" key="5">
    <source>
        <dbReference type="ARBA" id="ARBA00023274"/>
    </source>
</evidence>
<keyword evidence="9" id="KW-1185">Reference proteome</keyword>
<dbReference type="InterPro" id="IPR013870">
    <property type="entry name" value="Ribosomal_mL54"/>
</dbReference>
<dbReference type="GO" id="GO:0003735">
    <property type="term" value="F:structural constituent of ribosome"/>
    <property type="evidence" value="ECO:0007669"/>
    <property type="project" value="TreeGrafter"/>
</dbReference>
<comment type="similarity">
    <text evidence="6">Belongs to the mitochondrion-specific ribosomal protein mL54 family.</text>
</comment>
<evidence type="ECO:0000256" key="4">
    <source>
        <dbReference type="ARBA" id="ARBA00023128"/>
    </source>
</evidence>
<evidence type="ECO:0000256" key="6">
    <source>
        <dbReference type="ARBA" id="ARBA00033752"/>
    </source>
</evidence>
<evidence type="ECO:0000256" key="1">
    <source>
        <dbReference type="ARBA" id="ARBA00004173"/>
    </source>
</evidence>
<proteinExistence type="inferred from homology"/>
<sequence>MFSIAAIATKLTKVERIVHQSTAGFAVKGGISTGYKRFRLPVETDAQKLVNFVCGSNINKTGEDIKIKDDSEYPDWIWDLNLGPPPPLDAYDPNTKEYWEQLHLRSMIRQKRFMAVQSKPTMRLGVNQRKEMEWLEKVKYRAVTAQEYDAGWSPELCDEELDKRLYLRPQESDEPLYMDEYQLPPKF</sequence>